<dbReference type="EMBL" id="LGUT01000652">
    <property type="protein sequence ID" value="KOG90573.1"/>
    <property type="molecule type" value="Genomic_DNA"/>
</dbReference>
<dbReference type="InterPro" id="IPR000120">
    <property type="entry name" value="Amidase"/>
</dbReference>
<accession>A0ABR5JAU9</accession>
<name>A0ABR5JAU9_9ACTN</name>
<evidence type="ECO:0000313" key="3">
    <source>
        <dbReference type="EMBL" id="KOG90573.1"/>
    </source>
</evidence>
<dbReference type="InterPro" id="IPR023631">
    <property type="entry name" value="Amidase_dom"/>
</dbReference>
<dbReference type="Proteomes" id="UP000037020">
    <property type="component" value="Unassembled WGS sequence"/>
</dbReference>
<keyword evidence="4" id="KW-1185">Reference proteome</keyword>
<reference evidence="3 4" key="1">
    <citation type="submission" date="2015-07" db="EMBL/GenBank/DDBJ databases">
        <authorList>
            <person name="Ju K.-S."/>
            <person name="Doroghazi J.R."/>
            <person name="Metcalf W.W."/>
        </authorList>
    </citation>
    <scope>NUCLEOTIDE SEQUENCE [LARGE SCALE GENOMIC DNA]</scope>
    <source>
        <strain evidence="3 4">NRRL B-3589</strain>
    </source>
</reference>
<dbReference type="Pfam" id="PF01425">
    <property type="entry name" value="Amidase"/>
    <property type="match status" value="1"/>
</dbReference>
<dbReference type="PANTHER" id="PTHR11895">
    <property type="entry name" value="TRANSAMIDASE"/>
    <property type="match status" value="1"/>
</dbReference>
<comment type="similarity">
    <text evidence="1">Belongs to the amidase family.</text>
</comment>
<dbReference type="RefSeq" id="WP_030890183.1">
    <property type="nucleotide sequence ID" value="NZ_JBIRHZ010000006.1"/>
</dbReference>
<dbReference type="SUPFAM" id="SSF75304">
    <property type="entry name" value="Amidase signature (AS) enzymes"/>
    <property type="match status" value="1"/>
</dbReference>
<comment type="caution">
    <text evidence="3">The sequence shown here is derived from an EMBL/GenBank/DDBJ whole genome shotgun (WGS) entry which is preliminary data.</text>
</comment>
<feature type="domain" description="Amidase" evidence="2">
    <location>
        <begin position="25"/>
        <end position="461"/>
    </location>
</feature>
<dbReference type="InterPro" id="IPR036928">
    <property type="entry name" value="AS_sf"/>
</dbReference>
<organism evidence="3 4">
    <name type="scientific">Streptomyces varsoviensis</name>
    <dbReference type="NCBI Taxonomy" id="67373"/>
    <lineage>
        <taxon>Bacteria</taxon>
        <taxon>Bacillati</taxon>
        <taxon>Actinomycetota</taxon>
        <taxon>Actinomycetes</taxon>
        <taxon>Kitasatosporales</taxon>
        <taxon>Streptomycetaceae</taxon>
        <taxon>Streptomyces</taxon>
    </lineage>
</organism>
<dbReference type="PROSITE" id="PS00571">
    <property type="entry name" value="AMIDASES"/>
    <property type="match status" value="1"/>
</dbReference>
<evidence type="ECO:0000313" key="4">
    <source>
        <dbReference type="Proteomes" id="UP000037020"/>
    </source>
</evidence>
<sequence>MGQLHDLTALEQGAAIQAGDLSPVELTEHYLERVERLDATVGAFITVTADLARQQAAEAERTALAARREGRKLPPLHGVPVPVKDVNYVAGVRCTMGSAALVDHVPSVDDHIATKLRAAGTVLLGKTNTPEFALPPYTESRVAPPARNPWDLARSAGGSSGGAATAVASGLAPVAHGTDSGGSIRIPSSACGLFGLKPSRGRVSNGPTLHDVSGMSTSGPLARTVADAAALLDVLAGPMPGDPFTAPSLPPGETFAQHARRHPGPLRVASIPEPTVPGVPLHPDCRKALAEAADLLRELGHTVDELVPPTVPAEAGAALLDVWKVMAATSPVPPGSEELLTPLTRHLRAEAAGVSGIAYAQGLLELRKLGQMVAETIQPPGTGYDIILTPTLAQPPVPVGSLHDDANPAAGFDLMSAFTPYTMLYNASGQPAASLPLHRNADNLPIGIMLAARYGDEPTLLSLSAQLEEAHPWSSHVPDLW</sequence>
<dbReference type="Gene3D" id="3.90.1300.10">
    <property type="entry name" value="Amidase signature (AS) domain"/>
    <property type="match status" value="1"/>
</dbReference>
<dbReference type="InterPro" id="IPR020556">
    <property type="entry name" value="Amidase_CS"/>
</dbReference>
<evidence type="ECO:0000259" key="2">
    <source>
        <dbReference type="Pfam" id="PF01425"/>
    </source>
</evidence>
<proteinExistence type="inferred from homology"/>
<gene>
    <name evidence="3" type="ORF">ADK38_07990</name>
</gene>
<evidence type="ECO:0000256" key="1">
    <source>
        <dbReference type="ARBA" id="ARBA00009199"/>
    </source>
</evidence>
<dbReference type="PANTHER" id="PTHR11895:SF7">
    <property type="entry name" value="GLUTAMYL-TRNA(GLN) AMIDOTRANSFERASE SUBUNIT A, MITOCHONDRIAL"/>
    <property type="match status" value="1"/>
</dbReference>
<protein>
    <submittedName>
        <fullName evidence="3">Amidase</fullName>
    </submittedName>
</protein>